<dbReference type="Proteomes" id="UP000694546">
    <property type="component" value="Chromosome 8"/>
</dbReference>
<proteinExistence type="inferred from homology"/>
<keyword evidence="6" id="KW-0914">Notch signaling pathway</keyword>
<evidence type="ECO:0000256" key="3">
    <source>
        <dbReference type="ARBA" id="ARBA00015303"/>
    </source>
</evidence>
<name>A0A8C4ZSH1_GADMO</name>
<dbReference type="InterPro" id="IPR008710">
    <property type="entry name" value="Nicastrin"/>
</dbReference>
<dbReference type="Ensembl" id="ENSGMOT00000020462.2">
    <property type="protein sequence ID" value="ENSGMOP00000019972.2"/>
    <property type="gene ID" value="ENSGMOG00000018566.2"/>
</dbReference>
<keyword evidence="4 10" id="KW-0812">Transmembrane</keyword>
<dbReference type="Pfam" id="PF05450">
    <property type="entry name" value="Nicastrin"/>
    <property type="match status" value="1"/>
</dbReference>
<keyword evidence="13" id="KW-1185">Reference proteome</keyword>
<evidence type="ECO:0000256" key="4">
    <source>
        <dbReference type="ARBA" id="ARBA00022692"/>
    </source>
</evidence>
<evidence type="ECO:0000256" key="10">
    <source>
        <dbReference type="SAM" id="Phobius"/>
    </source>
</evidence>
<protein>
    <recommendedName>
        <fullName evidence="3">Nicastrin</fullName>
    </recommendedName>
</protein>
<feature type="transmembrane region" description="Helical" evidence="10">
    <location>
        <begin position="617"/>
        <end position="639"/>
    </location>
</feature>
<dbReference type="Pfam" id="PF18266">
    <property type="entry name" value="Ncstrn_small"/>
    <property type="match status" value="1"/>
</dbReference>
<evidence type="ECO:0000256" key="6">
    <source>
        <dbReference type="ARBA" id="ARBA00022976"/>
    </source>
</evidence>
<keyword evidence="8 10" id="KW-0472">Membrane</keyword>
<keyword evidence="7 10" id="KW-1133">Transmembrane helix</keyword>
<dbReference type="GeneTree" id="ENSGT00390000014633"/>
<evidence type="ECO:0000313" key="13">
    <source>
        <dbReference type="Proteomes" id="UP000694546"/>
    </source>
</evidence>
<dbReference type="InterPro" id="IPR041084">
    <property type="entry name" value="Ncstrn_small"/>
</dbReference>
<dbReference type="PANTHER" id="PTHR21092:SF0">
    <property type="entry name" value="NICASTRIN"/>
    <property type="match status" value="1"/>
</dbReference>
<comment type="subcellular location">
    <subcellularLocation>
        <location evidence="1">Membrane</location>
        <topology evidence="1">Single-pass type I membrane protein</topology>
    </subcellularLocation>
</comment>
<sequence>PVRLINTSCLGELTKTCVSCNSVEQKIYINLNDTVPCVRLLNATHQIGCQSSLGGDVGVIHFLESEQNLEYVLTTGNNPPYMVILESHLFNRDVMMKLKNGSSRIAGVAVIKPNSNPVGAFSPHTTCPNENTGVYSESYDPALAHCNGTMWNPNGNGLSYEEFSFPIFSLKDDNGTEVIRQCYMDHNRAVNGSVPVYPLCAMELSSHMSAVTDTVTCMRRSDTSGLSLNPEQVCDPLGNYNVWGATKGLNNSASGHSENETVVIAAARLDSRAFFHGISLGADSGTSGFITLLAAAGALANVTREAPPPRTILYAFFQGESFDYIGSSRMVYDMQGDKFPIDLDNIHSLVEIGQVGLHASEGLWVHTDPVSRRNASIETEVKNLTDIFRSVATSLNISLGEPDVSQPLPPASFQRFLRAQPIPGVVLTDHRTSFTNSFFESMYDNAEYLNLTFPAGLTPEEQFNYVTDTAKGLAKVATLAARTLYRQAGGAEERLAGINADELTVAHMLYGFLIQTKNPWFEAIVSPEDLPALIGFVISNHSPPQMNSYTWVRGVTPPNATEPAGYCVRSTTRLARAESPAFLLGEFNSSTYSTWSESRWKKINARIFLVAGHDLEMLTLGVGLAVLLVSLLITFFVNAKADFLFSSGREPANATY</sequence>
<dbReference type="GO" id="GO:0005886">
    <property type="term" value="C:plasma membrane"/>
    <property type="evidence" value="ECO:0007669"/>
    <property type="project" value="TreeGrafter"/>
</dbReference>
<dbReference type="GO" id="GO:0007220">
    <property type="term" value="P:Notch receptor processing"/>
    <property type="evidence" value="ECO:0007669"/>
    <property type="project" value="TreeGrafter"/>
</dbReference>
<feature type="domain" description="Nicastrin small lobe" evidence="11">
    <location>
        <begin position="36"/>
        <end position="210"/>
    </location>
</feature>
<gene>
    <name evidence="12" type="primary">ncstn</name>
</gene>
<dbReference type="GO" id="GO:0007219">
    <property type="term" value="P:Notch signaling pathway"/>
    <property type="evidence" value="ECO:0007669"/>
    <property type="project" value="UniProtKB-KW"/>
</dbReference>
<evidence type="ECO:0000256" key="7">
    <source>
        <dbReference type="ARBA" id="ARBA00022989"/>
    </source>
</evidence>
<evidence type="ECO:0000256" key="1">
    <source>
        <dbReference type="ARBA" id="ARBA00004479"/>
    </source>
</evidence>
<evidence type="ECO:0000313" key="12">
    <source>
        <dbReference type="Ensembl" id="ENSGMOP00000019972.2"/>
    </source>
</evidence>
<reference evidence="12" key="2">
    <citation type="submission" date="2025-09" db="UniProtKB">
        <authorList>
            <consortium name="Ensembl"/>
        </authorList>
    </citation>
    <scope>IDENTIFICATION</scope>
</reference>
<dbReference type="PANTHER" id="PTHR21092">
    <property type="entry name" value="NICASTRIN"/>
    <property type="match status" value="1"/>
</dbReference>
<evidence type="ECO:0000256" key="9">
    <source>
        <dbReference type="ARBA" id="ARBA00023180"/>
    </source>
</evidence>
<evidence type="ECO:0000256" key="5">
    <source>
        <dbReference type="ARBA" id="ARBA00022729"/>
    </source>
</evidence>
<comment type="similarity">
    <text evidence="2">Belongs to the nicastrin family.</text>
</comment>
<organism evidence="12 13">
    <name type="scientific">Gadus morhua</name>
    <name type="common">Atlantic cod</name>
    <dbReference type="NCBI Taxonomy" id="8049"/>
    <lineage>
        <taxon>Eukaryota</taxon>
        <taxon>Metazoa</taxon>
        <taxon>Chordata</taxon>
        <taxon>Craniata</taxon>
        <taxon>Vertebrata</taxon>
        <taxon>Euteleostomi</taxon>
        <taxon>Actinopterygii</taxon>
        <taxon>Neopterygii</taxon>
        <taxon>Teleostei</taxon>
        <taxon>Neoteleostei</taxon>
        <taxon>Acanthomorphata</taxon>
        <taxon>Zeiogadaria</taxon>
        <taxon>Gadariae</taxon>
        <taxon>Gadiformes</taxon>
        <taxon>Gadoidei</taxon>
        <taxon>Gadidae</taxon>
        <taxon>Gadus</taxon>
    </lineage>
</organism>
<evidence type="ECO:0000256" key="8">
    <source>
        <dbReference type="ARBA" id="ARBA00023136"/>
    </source>
</evidence>
<evidence type="ECO:0000259" key="11">
    <source>
        <dbReference type="Pfam" id="PF18266"/>
    </source>
</evidence>
<dbReference type="Gene3D" id="3.40.630.10">
    <property type="entry name" value="Zn peptidases"/>
    <property type="match status" value="1"/>
</dbReference>
<evidence type="ECO:0000256" key="2">
    <source>
        <dbReference type="ARBA" id="ARBA00007717"/>
    </source>
</evidence>
<dbReference type="AlphaFoldDB" id="A0A8C4ZSH1"/>
<dbReference type="GO" id="GO:0016485">
    <property type="term" value="P:protein processing"/>
    <property type="evidence" value="ECO:0007669"/>
    <property type="project" value="InterPro"/>
</dbReference>
<keyword evidence="5" id="KW-0732">Signal</keyword>
<accession>A0A8C4ZSH1</accession>
<dbReference type="SUPFAM" id="SSF53187">
    <property type="entry name" value="Zn-dependent exopeptidases"/>
    <property type="match status" value="1"/>
</dbReference>
<reference evidence="12" key="1">
    <citation type="submission" date="2025-08" db="UniProtKB">
        <authorList>
            <consortium name="Ensembl"/>
        </authorList>
    </citation>
    <scope>IDENTIFICATION</scope>
</reference>
<keyword evidence="9" id="KW-0325">Glycoprotein</keyword>
<dbReference type="CDD" id="cd03881">
    <property type="entry name" value="M28_Nicastrin"/>
    <property type="match status" value="1"/>
</dbReference>